<dbReference type="AlphaFoldDB" id="A0A2P2QNS9"/>
<sequence>MKKRIKRNEMHFGEAGLPLLIHWSLTVIISDSSATTEFNNNHQQPLTTNRRNNQLTYKPKRRIDV</sequence>
<name>A0A2P2QNS9_RHIMU</name>
<protein>
    <submittedName>
        <fullName evidence="2">Uncharacterized protein</fullName>
    </submittedName>
</protein>
<proteinExistence type="predicted"/>
<feature type="compositionally biased region" description="Polar residues" evidence="1">
    <location>
        <begin position="37"/>
        <end position="56"/>
    </location>
</feature>
<reference evidence="2" key="1">
    <citation type="submission" date="2018-02" db="EMBL/GenBank/DDBJ databases">
        <title>Rhizophora mucronata_Transcriptome.</title>
        <authorList>
            <person name="Meera S.P."/>
            <person name="Sreeshan A."/>
            <person name="Augustine A."/>
        </authorList>
    </citation>
    <scope>NUCLEOTIDE SEQUENCE</scope>
    <source>
        <tissue evidence="2">Leaf</tissue>
    </source>
</reference>
<accession>A0A2P2QNS9</accession>
<evidence type="ECO:0000313" key="2">
    <source>
        <dbReference type="EMBL" id="MBX68672.1"/>
    </source>
</evidence>
<dbReference type="EMBL" id="GGEC01088188">
    <property type="protein sequence ID" value="MBX68672.1"/>
    <property type="molecule type" value="Transcribed_RNA"/>
</dbReference>
<organism evidence="2">
    <name type="scientific">Rhizophora mucronata</name>
    <name type="common">Asiatic mangrove</name>
    <dbReference type="NCBI Taxonomy" id="61149"/>
    <lineage>
        <taxon>Eukaryota</taxon>
        <taxon>Viridiplantae</taxon>
        <taxon>Streptophyta</taxon>
        <taxon>Embryophyta</taxon>
        <taxon>Tracheophyta</taxon>
        <taxon>Spermatophyta</taxon>
        <taxon>Magnoliopsida</taxon>
        <taxon>eudicotyledons</taxon>
        <taxon>Gunneridae</taxon>
        <taxon>Pentapetalae</taxon>
        <taxon>rosids</taxon>
        <taxon>fabids</taxon>
        <taxon>Malpighiales</taxon>
        <taxon>Rhizophoraceae</taxon>
        <taxon>Rhizophora</taxon>
    </lineage>
</organism>
<evidence type="ECO:0000256" key="1">
    <source>
        <dbReference type="SAM" id="MobiDB-lite"/>
    </source>
</evidence>
<feature type="region of interest" description="Disordered" evidence="1">
    <location>
        <begin position="37"/>
        <end position="65"/>
    </location>
</feature>